<name>A0AAJ1TW26_9HYPH</name>
<proteinExistence type="predicted"/>
<comment type="caution">
    <text evidence="2">The sequence shown here is derived from an EMBL/GenBank/DDBJ whole genome shotgun (WGS) entry which is preliminary data.</text>
</comment>
<keyword evidence="5" id="KW-1185">Reference proteome</keyword>
<evidence type="ECO:0000313" key="2">
    <source>
        <dbReference type="EMBL" id="MDQ0543588.1"/>
    </source>
</evidence>
<dbReference type="AlphaFoldDB" id="A0AAJ1TW26"/>
<dbReference type="Proteomes" id="UP001223420">
    <property type="component" value="Unassembled WGS sequence"/>
</dbReference>
<dbReference type="RefSeq" id="WP_230368200.1">
    <property type="nucleotide sequence ID" value="NZ_JAJALK010000023.1"/>
</dbReference>
<dbReference type="PROSITE" id="PS51257">
    <property type="entry name" value="PROKAR_LIPOPROTEIN"/>
    <property type="match status" value="1"/>
</dbReference>
<reference evidence="3" key="2">
    <citation type="submission" date="2024-06" db="EMBL/GenBank/DDBJ databases">
        <authorList>
            <person name="Campbell A.G."/>
        </authorList>
    </citation>
    <scope>NUCLEOTIDE SEQUENCE</scope>
    <source>
        <strain evidence="3">EM17</strain>
    </source>
</reference>
<evidence type="ECO:0000313" key="5">
    <source>
        <dbReference type="Proteomes" id="UP001432995"/>
    </source>
</evidence>
<feature type="chain" id="PRO_5042597914" evidence="1">
    <location>
        <begin position="24"/>
        <end position="147"/>
    </location>
</feature>
<organism evidence="2 4">
    <name type="scientific">Methylobacterium brachiatum</name>
    <dbReference type="NCBI Taxonomy" id="269660"/>
    <lineage>
        <taxon>Bacteria</taxon>
        <taxon>Pseudomonadati</taxon>
        <taxon>Pseudomonadota</taxon>
        <taxon>Alphaproteobacteria</taxon>
        <taxon>Hyphomicrobiales</taxon>
        <taxon>Methylobacteriaceae</taxon>
        <taxon>Methylobacterium</taxon>
    </lineage>
</organism>
<protein>
    <submittedName>
        <fullName evidence="2">Uncharacterized protein</fullName>
    </submittedName>
</protein>
<keyword evidence="1" id="KW-0732">Signal</keyword>
<evidence type="ECO:0000313" key="3">
    <source>
        <dbReference type="EMBL" id="MER2291986.1"/>
    </source>
</evidence>
<dbReference type="EMBL" id="JAUSWL010000004">
    <property type="protein sequence ID" value="MDQ0543588.1"/>
    <property type="molecule type" value="Genomic_DNA"/>
</dbReference>
<dbReference type="Proteomes" id="UP001432995">
    <property type="component" value="Unassembled WGS sequence"/>
</dbReference>
<evidence type="ECO:0000313" key="4">
    <source>
        <dbReference type="Proteomes" id="UP001223420"/>
    </source>
</evidence>
<reference evidence="2" key="1">
    <citation type="submission" date="2023-07" db="EMBL/GenBank/DDBJ databases">
        <title>Genomic Encyclopedia of Type Strains, Phase IV (KMG-IV): sequencing the most valuable type-strain genomes for metagenomic binning, comparative biology and taxonomic classification.</title>
        <authorList>
            <person name="Goeker M."/>
        </authorList>
    </citation>
    <scope>NUCLEOTIDE SEQUENCE</scope>
    <source>
        <strain evidence="2">DSM 19569</strain>
    </source>
</reference>
<evidence type="ECO:0000256" key="1">
    <source>
        <dbReference type="SAM" id="SignalP"/>
    </source>
</evidence>
<gene>
    <name evidence="3" type="ORF">ABS770_27395</name>
    <name evidence="2" type="ORF">QO001_002517</name>
</gene>
<accession>A0AAJ1TW26</accession>
<sequence length="147" mass="15849">MFKARFLAVSACAGILSCAPARAQWSPVGGLLNVAVTQNCTLTSGNIATATRDGMFLCPARAELVDSQVKDASHFYVVHEYGLLAIRTNSDKLADCWAAHQLARAPNGPHYVKQWITHWSNYGMTRPTLGTPAQRIANVRACCACGI</sequence>
<dbReference type="EMBL" id="JBELQD010000069">
    <property type="protein sequence ID" value="MER2291986.1"/>
    <property type="molecule type" value="Genomic_DNA"/>
</dbReference>
<feature type="signal peptide" evidence="1">
    <location>
        <begin position="1"/>
        <end position="23"/>
    </location>
</feature>